<feature type="compositionally biased region" description="Basic residues" evidence="1">
    <location>
        <begin position="157"/>
        <end position="170"/>
    </location>
</feature>
<organism evidence="2 3">
    <name type="scientific">Rhizophagus irregularis</name>
    <dbReference type="NCBI Taxonomy" id="588596"/>
    <lineage>
        <taxon>Eukaryota</taxon>
        <taxon>Fungi</taxon>
        <taxon>Fungi incertae sedis</taxon>
        <taxon>Mucoromycota</taxon>
        <taxon>Glomeromycotina</taxon>
        <taxon>Glomeromycetes</taxon>
        <taxon>Glomerales</taxon>
        <taxon>Glomeraceae</taxon>
        <taxon>Rhizophagus</taxon>
    </lineage>
</organism>
<evidence type="ECO:0000313" key="3">
    <source>
        <dbReference type="Proteomes" id="UP000234323"/>
    </source>
</evidence>
<feature type="compositionally biased region" description="Acidic residues" evidence="1">
    <location>
        <begin position="11"/>
        <end position="24"/>
    </location>
</feature>
<accession>A0A2I1G3I3</accession>
<dbReference type="EMBL" id="LLXI01000135">
    <property type="protein sequence ID" value="PKY41183.1"/>
    <property type="molecule type" value="Genomic_DNA"/>
</dbReference>
<comment type="caution">
    <text evidence="2">The sequence shown here is derived from an EMBL/GenBank/DDBJ whole genome shotgun (WGS) entry which is preliminary data.</text>
</comment>
<dbReference type="VEuPathDB" id="FungiDB:FUN_016746"/>
<proteinExistence type="predicted"/>
<keyword evidence="3" id="KW-1185">Reference proteome</keyword>
<name>A0A2I1G3I3_9GLOM</name>
<evidence type="ECO:0000256" key="1">
    <source>
        <dbReference type="SAM" id="MobiDB-lite"/>
    </source>
</evidence>
<feature type="region of interest" description="Disordered" evidence="1">
    <location>
        <begin position="141"/>
        <end position="180"/>
    </location>
</feature>
<gene>
    <name evidence="2" type="ORF">RhiirA4_454711</name>
</gene>
<dbReference type="Proteomes" id="UP000234323">
    <property type="component" value="Unassembled WGS sequence"/>
</dbReference>
<feature type="region of interest" description="Disordered" evidence="1">
    <location>
        <begin position="1"/>
        <end position="31"/>
    </location>
</feature>
<feature type="compositionally biased region" description="Basic and acidic residues" evidence="1">
    <location>
        <begin position="1"/>
        <end position="10"/>
    </location>
</feature>
<dbReference type="VEuPathDB" id="FungiDB:RhiirFUN_020110"/>
<dbReference type="VEuPathDB" id="FungiDB:RhiirA1_478810"/>
<sequence>MGSTRNSDDDKSLDDEHDEDEDDLILGLQTPNPVIDIPPILPDVEMTSVDQTVTSETFWKKDKQKARVTDNKQVKNQSTTANPVQSGAHAFKIIQTSKGRRKLVAYFENWETTLKALDTPLVSSPSGKELKWCRHSIPNLKKAHSKLKTKNTPDKKKSGKTGKAPKKAKNSLKNGEGGSKNNKEIVLAEIWSLLRKLV</sequence>
<protein>
    <submittedName>
        <fullName evidence="2">Uncharacterized protein</fullName>
    </submittedName>
</protein>
<reference evidence="2 3" key="1">
    <citation type="submission" date="2015-10" db="EMBL/GenBank/DDBJ databases">
        <title>Genome analyses suggest a sexual origin of heterokaryosis in a supposedly ancient asexual fungus.</title>
        <authorList>
            <person name="Ropars J."/>
            <person name="Sedzielewska K."/>
            <person name="Noel J."/>
            <person name="Charron P."/>
            <person name="Farinelli L."/>
            <person name="Marton T."/>
            <person name="Kruger M."/>
            <person name="Pelin A."/>
            <person name="Brachmann A."/>
            <person name="Corradi N."/>
        </authorList>
    </citation>
    <scope>NUCLEOTIDE SEQUENCE [LARGE SCALE GENOMIC DNA]</scope>
    <source>
        <strain evidence="2 3">A4</strain>
    </source>
</reference>
<dbReference type="AlphaFoldDB" id="A0A2I1G3I3"/>
<evidence type="ECO:0000313" key="2">
    <source>
        <dbReference type="EMBL" id="PKY41183.1"/>
    </source>
</evidence>